<evidence type="ECO:0000313" key="2">
    <source>
        <dbReference type="EMBL" id="CDW91828.1"/>
    </source>
</evidence>
<proteinExistence type="predicted"/>
<keyword evidence="3" id="KW-1185">Reference proteome</keyword>
<dbReference type="InParanoid" id="A0A078BE26"/>
<feature type="region of interest" description="Disordered" evidence="1">
    <location>
        <begin position="33"/>
        <end position="65"/>
    </location>
</feature>
<feature type="compositionally biased region" description="Polar residues" evidence="1">
    <location>
        <begin position="45"/>
        <end position="56"/>
    </location>
</feature>
<gene>
    <name evidence="2" type="primary">Contig17311.g18432</name>
    <name evidence="2" type="ORF">STYLEM_20989</name>
</gene>
<evidence type="ECO:0000313" key="3">
    <source>
        <dbReference type="Proteomes" id="UP000039865"/>
    </source>
</evidence>
<reference evidence="2 3" key="1">
    <citation type="submission" date="2014-06" db="EMBL/GenBank/DDBJ databases">
        <authorList>
            <person name="Swart Estienne"/>
        </authorList>
    </citation>
    <scope>NUCLEOTIDE SEQUENCE [LARGE SCALE GENOMIC DNA]</scope>
    <source>
        <strain evidence="2 3">130c</strain>
    </source>
</reference>
<dbReference type="AlphaFoldDB" id="A0A078BE26"/>
<sequence length="228" mass="26737">MVKNFSRQRPNFSGNLTLNVALRQITKSINKNQNQYSHIDRDYTPNDNSSGESRNTSQKKKPVKKAKIIRTKFAHLPEAERYKFKNLQSLVKILSEHPYSFILDYVDKKEHITMGEIHTAIKQQKISTFPQVEYLIGKLFDVMENELSEIHFKINEEIYEDKKDFVQGQTQQVFNQLQQLRADQREAILIEENFIRLDGNGNRCIDFTPENADNIITLTEKMEKLLSQ</sequence>
<name>A0A078BE26_STYLE</name>
<evidence type="ECO:0000256" key="1">
    <source>
        <dbReference type="SAM" id="MobiDB-lite"/>
    </source>
</evidence>
<accession>A0A078BE26</accession>
<organism evidence="2 3">
    <name type="scientific">Stylonychia lemnae</name>
    <name type="common">Ciliate</name>
    <dbReference type="NCBI Taxonomy" id="5949"/>
    <lineage>
        <taxon>Eukaryota</taxon>
        <taxon>Sar</taxon>
        <taxon>Alveolata</taxon>
        <taxon>Ciliophora</taxon>
        <taxon>Intramacronucleata</taxon>
        <taxon>Spirotrichea</taxon>
        <taxon>Stichotrichia</taxon>
        <taxon>Sporadotrichida</taxon>
        <taxon>Oxytrichidae</taxon>
        <taxon>Stylonychinae</taxon>
        <taxon>Stylonychia</taxon>
    </lineage>
</organism>
<dbReference type="Proteomes" id="UP000039865">
    <property type="component" value="Unassembled WGS sequence"/>
</dbReference>
<protein>
    <submittedName>
        <fullName evidence="2">Uncharacterized protein</fullName>
    </submittedName>
</protein>
<dbReference type="EMBL" id="CCKQ01019786">
    <property type="protein sequence ID" value="CDW91828.1"/>
    <property type="molecule type" value="Genomic_DNA"/>
</dbReference>